<accession>A0A6C0C273</accession>
<protein>
    <submittedName>
        <fullName evidence="1">Uncharacterized protein</fullName>
    </submittedName>
</protein>
<evidence type="ECO:0000313" key="1">
    <source>
        <dbReference type="EMBL" id="QHS97884.1"/>
    </source>
</evidence>
<sequence length="123" mass="13779">MNQAERTQKRTQNPHKIIELLQLIQRKRSFSGADVVTVLHHFEGGSALAISRGMESRVDAWVHLSSPIALVKLRNTAFFSSDVALQLELFQLSKANINTRDGFGKKDGKGTVKASCVFIYIFF</sequence>
<dbReference type="AlphaFoldDB" id="A0A6C0C273"/>
<dbReference type="EMBL" id="MN739307">
    <property type="protein sequence ID" value="QHS97884.1"/>
    <property type="molecule type" value="Genomic_DNA"/>
</dbReference>
<reference evidence="1" key="1">
    <citation type="journal article" date="2020" name="Nature">
        <title>Giant virus diversity and host interactions through global metagenomics.</title>
        <authorList>
            <person name="Schulz F."/>
            <person name="Roux S."/>
            <person name="Paez-Espino D."/>
            <person name="Jungbluth S."/>
            <person name="Walsh D.A."/>
            <person name="Denef V.J."/>
            <person name="McMahon K.D."/>
            <person name="Konstantinidis K.T."/>
            <person name="Eloe-Fadrosh E.A."/>
            <person name="Kyrpides N.C."/>
            <person name="Woyke T."/>
        </authorList>
    </citation>
    <scope>NUCLEOTIDE SEQUENCE</scope>
    <source>
        <strain evidence="1">GVMAG-M-3300020182-33</strain>
    </source>
</reference>
<proteinExistence type="predicted"/>
<name>A0A6C0C273_9ZZZZ</name>
<organism evidence="1">
    <name type="scientific">viral metagenome</name>
    <dbReference type="NCBI Taxonomy" id="1070528"/>
    <lineage>
        <taxon>unclassified sequences</taxon>
        <taxon>metagenomes</taxon>
        <taxon>organismal metagenomes</taxon>
    </lineage>
</organism>